<feature type="transmembrane region" description="Helical" evidence="1">
    <location>
        <begin position="68"/>
        <end position="85"/>
    </location>
</feature>
<feature type="transmembrane region" description="Helical" evidence="1">
    <location>
        <begin position="5"/>
        <end position="21"/>
    </location>
</feature>
<dbReference type="Proteomes" id="UP001162741">
    <property type="component" value="Chromosome"/>
</dbReference>
<name>A0ABY6J627_9BACT</name>
<dbReference type="EMBL" id="CP107006">
    <property type="protein sequence ID" value="UYQ93624.1"/>
    <property type="molecule type" value="Genomic_DNA"/>
</dbReference>
<keyword evidence="3" id="KW-1185">Reference proteome</keyword>
<protein>
    <submittedName>
        <fullName evidence="2">Uncharacterized protein</fullName>
    </submittedName>
</protein>
<organism evidence="2 3">
    <name type="scientific">Chitinophaga horti</name>
    <dbReference type="NCBI Taxonomy" id="2920382"/>
    <lineage>
        <taxon>Bacteria</taxon>
        <taxon>Pseudomonadati</taxon>
        <taxon>Bacteroidota</taxon>
        <taxon>Chitinophagia</taxon>
        <taxon>Chitinophagales</taxon>
        <taxon>Chitinophagaceae</taxon>
        <taxon>Chitinophaga</taxon>
    </lineage>
</organism>
<keyword evidence="1" id="KW-0812">Transmembrane</keyword>
<dbReference type="RefSeq" id="WP_264281669.1">
    <property type="nucleotide sequence ID" value="NZ_CP107006.1"/>
</dbReference>
<reference evidence="2" key="1">
    <citation type="submission" date="2022-10" db="EMBL/GenBank/DDBJ databases">
        <title>Chitinophaga sp. nov., isolated from soil.</title>
        <authorList>
            <person name="Jeon C.O."/>
        </authorList>
    </citation>
    <scope>NUCLEOTIDE SEQUENCE</scope>
    <source>
        <strain evidence="2">R8</strain>
    </source>
</reference>
<keyword evidence="1" id="KW-0472">Membrane</keyword>
<proteinExistence type="predicted"/>
<evidence type="ECO:0000313" key="3">
    <source>
        <dbReference type="Proteomes" id="UP001162741"/>
    </source>
</evidence>
<keyword evidence="1" id="KW-1133">Transmembrane helix</keyword>
<feature type="transmembrane region" description="Helical" evidence="1">
    <location>
        <begin position="41"/>
        <end position="61"/>
    </location>
</feature>
<accession>A0ABY6J627</accession>
<sequence length="88" mass="9511">MKLKIALLALPIIILIYVFLIRDHLSAGNSIGGGSYDLTKMYTLFGMGLYLLIYNVTLLLMGIRGNGPLLLIGAASLVLVIVTAVRTF</sequence>
<evidence type="ECO:0000256" key="1">
    <source>
        <dbReference type="SAM" id="Phobius"/>
    </source>
</evidence>
<gene>
    <name evidence="2" type="ORF">MKQ68_00730</name>
</gene>
<evidence type="ECO:0000313" key="2">
    <source>
        <dbReference type="EMBL" id="UYQ93624.1"/>
    </source>
</evidence>